<dbReference type="PROSITE" id="PS00059">
    <property type="entry name" value="ADH_ZINC"/>
    <property type="match status" value="1"/>
</dbReference>
<organism evidence="8">
    <name type="scientific">Streptomyces sp. NBC_00093</name>
    <dbReference type="NCBI Taxonomy" id="2975649"/>
    <lineage>
        <taxon>Bacteria</taxon>
        <taxon>Bacillati</taxon>
        <taxon>Actinomycetota</taxon>
        <taxon>Actinomycetes</taxon>
        <taxon>Kitasatosporales</taxon>
        <taxon>Streptomycetaceae</taxon>
        <taxon>Streptomyces</taxon>
    </lineage>
</organism>
<evidence type="ECO:0000259" key="7">
    <source>
        <dbReference type="Pfam" id="PF08240"/>
    </source>
</evidence>
<sequence>MATMKSVLTDSMNKIEVVEVERPVPGPKDALVRIRACGTCGTDTFFVQTGGTPYNNPDGTVVPLPLGHEPAGEVVEIGAEVTELKVGDRVVMDPQAAPSGIIGCGGSLGGMNEYLLIEDAVPGESVAVFPDEWPFDVAALNEPMAVARHAVNRSEACPSDKVVVFGADPSAWGHHLARAARRTARRGRHHPRAGRPHWPSAPTRSSTPPPRTSQHP</sequence>
<evidence type="ECO:0000256" key="5">
    <source>
        <dbReference type="ARBA" id="ARBA00023002"/>
    </source>
</evidence>
<dbReference type="GO" id="GO:0008270">
    <property type="term" value="F:zinc ion binding"/>
    <property type="evidence" value="ECO:0007669"/>
    <property type="project" value="InterPro"/>
</dbReference>
<keyword evidence="5" id="KW-0560">Oxidoreductase</keyword>
<dbReference type="Pfam" id="PF08240">
    <property type="entry name" value="ADH_N"/>
    <property type="match status" value="1"/>
</dbReference>
<accession>A0AAU1ZX30</accession>
<evidence type="ECO:0000313" key="8">
    <source>
        <dbReference type="EMBL" id="WTT15858.1"/>
    </source>
</evidence>
<feature type="compositionally biased region" description="Basic residues" evidence="6">
    <location>
        <begin position="176"/>
        <end position="195"/>
    </location>
</feature>
<keyword evidence="3" id="KW-0479">Metal-binding</keyword>
<dbReference type="SUPFAM" id="SSF50129">
    <property type="entry name" value="GroES-like"/>
    <property type="match status" value="1"/>
</dbReference>
<feature type="compositionally biased region" description="Pro residues" evidence="6">
    <location>
        <begin position="207"/>
        <end position="216"/>
    </location>
</feature>
<feature type="compositionally biased region" description="Low complexity" evidence="6">
    <location>
        <begin position="196"/>
        <end position="206"/>
    </location>
</feature>
<protein>
    <submittedName>
        <fullName evidence="8">Alcohol dehydrogenase catalytic domain-containing protein</fullName>
    </submittedName>
</protein>
<reference evidence="8" key="1">
    <citation type="submission" date="2022-10" db="EMBL/GenBank/DDBJ databases">
        <title>The complete genomes of actinobacterial strains from the NBC collection.</title>
        <authorList>
            <person name="Joergensen T.S."/>
            <person name="Alvarez Arevalo M."/>
            <person name="Sterndorff E.B."/>
            <person name="Faurdal D."/>
            <person name="Vuksanovic O."/>
            <person name="Mourched A.-S."/>
            <person name="Charusanti P."/>
            <person name="Shaw S."/>
            <person name="Blin K."/>
            <person name="Weber T."/>
        </authorList>
    </citation>
    <scope>NUCLEOTIDE SEQUENCE</scope>
    <source>
        <strain evidence="8">NBC_00093</strain>
    </source>
</reference>
<dbReference type="GO" id="GO:0016491">
    <property type="term" value="F:oxidoreductase activity"/>
    <property type="evidence" value="ECO:0007669"/>
    <property type="project" value="UniProtKB-KW"/>
</dbReference>
<evidence type="ECO:0000256" key="2">
    <source>
        <dbReference type="ARBA" id="ARBA00008072"/>
    </source>
</evidence>
<dbReference type="Gene3D" id="3.40.50.720">
    <property type="entry name" value="NAD(P)-binding Rossmann-like Domain"/>
    <property type="match status" value="1"/>
</dbReference>
<evidence type="ECO:0000256" key="1">
    <source>
        <dbReference type="ARBA" id="ARBA00001947"/>
    </source>
</evidence>
<dbReference type="Gene3D" id="3.90.180.10">
    <property type="entry name" value="Medium-chain alcohol dehydrogenases, catalytic domain"/>
    <property type="match status" value="2"/>
</dbReference>
<proteinExistence type="inferred from homology"/>
<dbReference type="InterPro" id="IPR002328">
    <property type="entry name" value="ADH_Zn_CS"/>
</dbReference>
<feature type="region of interest" description="Disordered" evidence="6">
    <location>
        <begin position="176"/>
        <end position="216"/>
    </location>
</feature>
<gene>
    <name evidence="8" type="ORF">OHA22_10120</name>
</gene>
<evidence type="ECO:0000256" key="3">
    <source>
        <dbReference type="ARBA" id="ARBA00022723"/>
    </source>
</evidence>
<dbReference type="AlphaFoldDB" id="A0AAU1ZX30"/>
<feature type="domain" description="Alcohol dehydrogenase-like N-terminal" evidence="7">
    <location>
        <begin position="26"/>
        <end position="118"/>
    </location>
</feature>
<comment type="similarity">
    <text evidence="2">Belongs to the zinc-containing alcohol dehydrogenase family.</text>
</comment>
<dbReference type="PANTHER" id="PTHR43350:SF19">
    <property type="entry name" value="D-GULOSIDE 3-DEHYDROGENASE"/>
    <property type="match status" value="1"/>
</dbReference>
<dbReference type="InterPro" id="IPR011032">
    <property type="entry name" value="GroES-like_sf"/>
</dbReference>
<name>A0AAU1ZX30_9ACTN</name>
<keyword evidence="4" id="KW-0862">Zinc</keyword>
<dbReference type="PANTHER" id="PTHR43350">
    <property type="entry name" value="NAD-DEPENDENT ALCOHOL DEHYDROGENASE"/>
    <property type="match status" value="1"/>
</dbReference>
<comment type="cofactor">
    <cofactor evidence="1">
        <name>Zn(2+)</name>
        <dbReference type="ChEBI" id="CHEBI:29105"/>
    </cofactor>
</comment>
<dbReference type="InterPro" id="IPR013154">
    <property type="entry name" value="ADH-like_N"/>
</dbReference>
<dbReference type="EMBL" id="CP108222">
    <property type="protein sequence ID" value="WTT15858.1"/>
    <property type="molecule type" value="Genomic_DNA"/>
</dbReference>
<evidence type="ECO:0000256" key="6">
    <source>
        <dbReference type="SAM" id="MobiDB-lite"/>
    </source>
</evidence>
<evidence type="ECO:0000256" key="4">
    <source>
        <dbReference type="ARBA" id="ARBA00022833"/>
    </source>
</evidence>